<evidence type="ECO:0000256" key="1">
    <source>
        <dbReference type="ARBA" id="ARBA00004651"/>
    </source>
</evidence>
<proteinExistence type="inferred from homology"/>
<dbReference type="CDD" id="cd10322">
    <property type="entry name" value="SLC5sbd"/>
    <property type="match status" value="1"/>
</dbReference>
<accession>A0A381QEQ8</accession>
<organism evidence="13">
    <name type="scientific">marine metagenome</name>
    <dbReference type="NCBI Taxonomy" id="408172"/>
    <lineage>
        <taxon>unclassified sequences</taxon>
        <taxon>metagenomes</taxon>
        <taxon>ecological metagenomes</taxon>
    </lineage>
</organism>
<evidence type="ECO:0000256" key="2">
    <source>
        <dbReference type="ARBA" id="ARBA00006434"/>
    </source>
</evidence>
<evidence type="ECO:0000256" key="8">
    <source>
        <dbReference type="ARBA" id="ARBA00023053"/>
    </source>
</evidence>
<dbReference type="InterPro" id="IPR038377">
    <property type="entry name" value="Na/Glc_symporter_sf"/>
</dbReference>
<dbReference type="PROSITE" id="PS50283">
    <property type="entry name" value="NA_SOLUT_SYMP_3"/>
    <property type="match status" value="1"/>
</dbReference>
<feature type="transmembrane region" description="Helical" evidence="12">
    <location>
        <begin position="434"/>
        <end position="455"/>
    </location>
</feature>
<evidence type="ECO:0000256" key="5">
    <source>
        <dbReference type="ARBA" id="ARBA00022692"/>
    </source>
</evidence>
<evidence type="ECO:0000256" key="4">
    <source>
        <dbReference type="ARBA" id="ARBA00022475"/>
    </source>
</evidence>
<feature type="transmembrane region" description="Helical" evidence="12">
    <location>
        <begin position="275"/>
        <end position="298"/>
    </location>
</feature>
<feature type="transmembrane region" description="Helical" evidence="12">
    <location>
        <begin position="361"/>
        <end position="385"/>
    </location>
</feature>
<keyword evidence="4" id="KW-1003">Cell membrane</keyword>
<dbReference type="InterPro" id="IPR001734">
    <property type="entry name" value="Na/solute_symporter"/>
</dbReference>
<sequence length="688" mass="76392">VLLGYVGVILWIGYRVGARTRDRAEFYLAGRRLGGFYQFFLNFGTSTNADQAVAVSREIYRQGIGGMWIQYLVLFITPFYWFQVLFFRRVRLTTIGDFFTERFQSPFLGGAFAIFILLVSIIGGGAGFMVAGKTFMAVTPKAEVEWTVDERESVLAFREFRELTDRLDAGLATADRARWEELNERNKLGQLSSIVSHTDPLVFYVLFAVVVGLYTMLGGFRAAAITDAIQGVLIVLFSLILIPVGLAKVGGFDGLHATVPDFMFALFGSAALSDYGWYTILAMILANLVSIIAVTTGMQTAGSARDEMTARLGMLGGMFFKRFIMLFWALAGLLAIGLYAGELHDPDLIWGYMSRDLLMPGALGMMMVGILAANMSTLDATSVSYSALFIRNLYEPLRPGRSESHYLLVGRLVIPLTLIGGVMVAVLVDDLLELFRYFISIPAIFGASIWLGFVWRGLTRPAVILQVATCVMIYAIIPNLFSTMDWSRHDVRFLQTTRARVVQVEEPALLGDVEAGRASRVGETLTRVRQVAPAAVFFDEVARENPADPTSRLVGLGRFNAEIWVLSWSGVDFSDTPRSWLIAFRFFFDAIFPFILLFLFSAVTAPVGTVVLDRFFAKMHTPVQATAELDTLALEAAYAAPRQFDGDKIFPGSRWEVMKPTMIDYLGFGGSWVLVGLILMLLWLMVNI</sequence>
<keyword evidence="8" id="KW-0915">Sodium</keyword>
<feature type="transmembrane region" description="Helical" evidence="12">
    <location>
        <begin position="232"/>
        <end position="255"/>
    </location>
</feature>
<name>A0A381QEQ8_9ZZZZ</name>
<reference evidence="13" key="1">
    <citation type="submission" date="2018-05" db="EMBL/GenBank/DDBJ databases">
        <authorList>
            <person name="Lanie J.A."/>
            <person name="Ng W.-L."/>
            <person name="Kazmierczak K.M."/>
            <person name="Andrzejewski T.M."/>
            <person name="Davidsen T.M."/>
            <person name="Wayne K.J."/>
            <person name="Tettelin H."/>
            <person name="Glass J.I."/>
            <person name="Rusch D."/>
            <person name="Podicherti R."/>
            <person name="Tsui H.-C.T."/>
            <person name="Winkler M.E."/>
        </authorList>
    </citation>
    <scope>NUCLEOTIDE SEQUENCE</scope>
</reference>
<dbReference type="AlphaFoldDB" id="A0A381QEQ8"/>
<comment type="similarity">
    <text evidence="2">Belongs to the sodium:solute symporter (SSF) (TC 2.A.21) family.</text>
</comment>
<evidence type="ECO:0000256" key="12">
    <source>
        <dbReference type="SAM" id="Phobius"/>
    </source>
</evidence>
<dbReference type="PANTHER" id="PTHR48086:SF3">
    <property type="entry name" value="SODIUM_PROLINE SYMPORTER"/>
    <property type="match status" value="1"/>
</dbReference>
<dbReference type="GO" id="GO:0015293">
    <property type="term" value="F:symporter activity"/>
    <property type="evidence" value="ECO:0007669"/>
    <property type="project" value="UniProtKB-KW"/>
</dbReference>
<protein>
    <recommendedName>
        <fullName evidence="14">Transporter</fullName>
    </recommendedName>
</protein>
<keyword evidence="10 12" id="KW-0472">Membrane</keyword>
<keyword evidence="7 12" id="KW-1133">Transmembrane helix</keyword>
<keyword evidence="3" id="KW-0813">Transport</keyword>
<evidence type="ECO:0000256" key="10">
    <source>
        <dbReference type="ARBA" id="ARBA00023136"/>
    </source>
</evidence>
<evidence type="ECO:0008006" key="14">
    <source>
        <dbReference type="Google" id="ProtNLM"/>
    </source>
</evidence>
<feature type="transmembrane region" description="Helical" evidence="12">
    <location>
        <begin position="319"/>
        <end position="341"/>
    </location>
</feature>
<feature type="transmembrane region" description="Helical" evidence="12">
    <location>
        <begin position="201"/>
        <end position="220"/>
    </location>
</feature>
<dbReference type="GO" id="GO:0005886">
    <property type="term" value="C:plasma membrane"/>
    <property type="evidence" value="ECO:0007669"/>
    <property type="project" value="UniProtKB-SubCell"/>
</dbReference>
<evidence type="ECO:0000256" key="11">
    <source>
        <dbReference type="ARBA" id="ARBA00023201"/>
    </source>
</evidence>
<evidence type="ECO:0000256" key="3">
    <source>
        <dbReference type="ARBA" id="ARBA00022448"/>
    </source>
</evidence>
<evidence type="ECO:0000256" key="9">
    <source>
        <dbReference type="ARBA" id="ARBA00023065"/>
    </source>
</evidence>
<dbReference type="Pfam" id="PF00474">
    <property type="entry name" value="SSF"/>
    <property type="match status" value="1"/>
</dbReference>
<gene>
    <name evidence="13" type="ORF">METZ01_LOCUS30675</name>
</gene>
<dbReference type="PANTHER" id="PTHR48086">
    <property type="entry name" value="SODIUM/PROLINE SYMPORTER-RELATED"/>
    <property type="match status" value="1"/>
</dbReference>
<evidence type="ECO:0000256" key="6">
    <source>
        <dbReference type="ARBA" id="ARBA00022847"/>
    </source>
</evidence>
<comment type="subcellular location">
    <subcellularLocation>
        <location evidence="1">Cell membrane</location>
        <topology evidence="1">Multi-pass membrane protein</topology>
    </subcellularLocation>
</comment>
<evidence type="ECO:0000313" key="13">
    <source>
        <dbReference type="EMBL" id="SUZ77821.1"/>
    </source>
</evidence>
<dbReference type="InterPro" id="IPR050277">
    <property type="entry name" value="Sodium:Solute_Symporter"/>
</dbReference>
<keyword evidence="5 12" id="KW-0812">Transmembrane</keyword>
<keyword evidence="11" id="KW-0739">Sodium transport</keyword>
<keyword evidence="6" id="KW-0769">Symport</keyword>
<feature type="transmembrane region" description="Helical" evidence="12">
    <location>
        <begin position="462"/>
        <end position="481"/>
    </location>
</feature>
<feature type="transmembrane region" description="Helical" evidence="12">
    <location>
        <begin position="68"/>
        <end position="87"/>
    </location>
</feature>
<evidence type="ECO:0000256" key="7">
    <source>
        <dbReference type="ARBA" id="ARBA00022989"/>
    </source>
</evidence>
<keyword evidence="9" id="KW-0406">Ion transport</keyword>
<feature type="transmembrane region" description="Helical" evidence="12">
    <location>
        <begin position="107"/>
        <end position="131"/>
    </location>
</feature>
<feature type="transmembrane region" description="Helical" evidence="12">
    <location>
        <begin position="590"/>
        <end position="612"/>
    </location>
</feature>
<feature type="transmembrane region" description="Helical" evidence="12">
    <location>
        <begin position="663"/>
        <end position="686"/>
    </location>
</feature>
<feature type="non-terminal residue" evidence="13">
    <location>
        <position position="1"/>
    </location>
</feature>
<feature type="transmembrane region" description="Helical" evidence="12">
    <location>
        <begin position="406"/>
        <end position="428"/>
    </location>
</feature>
<dbReference type="Gene3D" id="1.20.1730.10">
    <property type="entry name" value="Sodium/glucose cotransporter"/>
    <property type="match status" value="1"/>
</dbReference>
<dbReference type="GO" id="GO:0006814">
    <property type="term" value="P:sodium ion transport"/>
    <property type="evidence" value="ECO:0007669"/>
    <property type="project" value="UniProtKB-KW"/>
</dbReference>
<dbReference type="EMBL" id="UINC01001330">
    <property type="protein sequence ID" value="SUZ77821.1"/>
    <property type="molecule type" value="Genomic_DNA"/>
</dbReference>